<dbReference type="AlphaFoldDB" id="A0A4U1YUN2"/>
<accession>A0A4U1YUN2</accession>
<dbReference type="Proteomes" id="UP000305234">
    <property type="component" value="Unassembled WGS sequence"/>
</dbReference>
<protein>
    <submittedName>
        <fullName evidence="1">Uncharacterized protein</fullName>
    </submittedName>
</protein>
<dbReference type="RefSeq" id="WP_017107723.1">
    <property type="nucleotide sequence ID" value="NZ_SYUW01000038.1"/>
</dbReference>
<reference evidence="1 2" key="1">
    <citation type="submission" date="2019-04" db="EMBL/GenBank/DDBJ databases">
        <title>A reverse ecology approach based on a biological definition of microbial populations.</title>
        <authorList>
            <person name="Arevalo P."/>
            <person name="Vaninsberghe D."/>
            <person name="Elsherbini J."/>
            <person name="Gore J."/>
            <person name="Polz M."/>
        </authorList>
    </citation>
    <scope>NUCLEOTIDE SEQUENCE [LARGE SCALE GENOMIC DNA]</scope>
    <source>
        <strain evidence="1 2">10N.261.46.E4</strain>
    </source>
</reference>
<organism evidence="1 2">
    <name type="scientific">Vibrio kanaloae</name>
    <dbReference type="NCBI Taxonomy" id="170673"/>
    <lineage>
        <taxon>Bacteria</taxon>
        <taxon>Pseudomonadati</taxon>
        <taxon>Pseudomonadota</taxon>
        <taxon>Gammaproteobacteria</taxon>
        <taxon>Vibrionales</taxon>
        <taxon>Vibrionaceae</taxon>
        <taxon>Vibrio</taxon>
    </lineage>
</organism>
<name>A0A4U1YUN2_9VIBR</name>
<sequence>MAEYFKIAEDDPDLDAFERLISDYHPWYRSFKNKAENRPSYKYKDFSYEAFEQGPFPGNDDPYCPFAFSFFNDAHVHNYLLDCHFFLEKPYGRKAEHSVQQLKGSLEELVKNSDSVFAKDLNGIVILCCTIWSGLIRDYIVEKKTYIDSELMDYIVEQSTNVCNFLIDLSTSEAMDVGVLKTLSPEGRYGLLAKYVLQEYMQCFRTHVKKHTIFWKKETARVAKASKVIQGRKVVVDKGFRKKYPKYIHVVLAHQLVQHLKDSPQVPSSPTDFIFKEISKNKFAKSRDLRAQYRWLFIKAWLYSYLRKYNLTLSEVAEQISWDDDFFYMSDMPNLADFEKQVYKDEIQQARFLDLKNNLSAWQNDKSEDGYIYSQILASSKNQA</sequence>
<gene>
    <name evidence="1" type="ORF">FCV52_13240</name>
</gene>
<evidence type="ECO:0000313" key="1">
    <source>
        <dbReference type="EMBL" id="TKF25124.1"/>
    </source>
</evidence>
<dbReference type="EMBL" id="SYUW01000038">
    <property type="protein sequence ID" value="TKF25124.1"/>
    <property type="molecule type" value="Genomic_DNA"/>
</dbReference>
<comment type="caution">
    <text evidence="1">The sequence shown here is derived from an EMBL/GenBank/DDBJ whole genome shotgun (WGS) entry which is preliminary data.</text>
</comment>
<evidence type="ECO:0000313" key="2">
    <source>
        <dbReference type="Proteomes" id="UP000305234"/>
    </source>
</evidence>
<proteinExistence type="predicted"/>